<accession>A0AAW2ZCS1</accession>
<dbReference type="Gene3D" id="1.10.10.10">
    <property type="entry name" value="Winged helix-like DNA-binding domain superfamily/Winged helix DNA-binding domain"/>
    <property type="match status" value="1"/>
</dbReference>
<organism evidence="5 6">
    <name type="scientific">Acrasis kona</name>
    <dbReference type="NCBI Taxonomy" id="1008807"/>
    <lineage>
        <taxon>Eukaryota</taxon>
        <taxon>Discoba</taxon>
        <taxon>Heterolobosea</taxon>
        <taxon>Tetramitia</taxon>
        <taxon>Eutetramitia</taxon>
        <taxon>Acrasidae</taxon>
        <taxon>Acrasis</taxon>
    </lineage>
</organism>
<dbReference type="GO" id="GO:0006511">
    <property type="term" value="P:ubiquitin-dependent protein catabolic process"/>
    <property type="evidence" value="ECO:0007669"/>
    <property type="project" value="InterPro"/>
</dbReference>
<dbReference type="InterPro" id="IPR059120">
    <property type="entry name" value="Cullin-like_AB"/>
</dbReference>
<proteinExistence type="inferred from homology"/>
<dbReference type="SMART" id="SM00884">
    <property type="entry name" value="Cullin_Nedd8"/>
    <property type="match status" value="1"/>
</dbReference>
<evidence type="ECO:0000313" key="6">
    <source>
        <dbReference type="Proteomes" id="UP001431209"/>
    </source>
</evidence>
<keyword evidence="1" id="KW-1017">Isopeptide bond</keyword>
<dbReference type="Gene3D" id="1.20.1310.10">
    <property type="entry name" value="Cullin Repeats"/>
    <property type="match status" value="1"/>
</dbReference>
<dbReference type="Pfam" id="PF26557">
    <property type="entry name" value="Cullin_AB"/>
    <property type="match status" value="1"/>
</dbReference>
<dbReference type="Proteomes" id="UP001431209">
    <property type="component" value="Unassembled WGS sequence"/>
</dbReference>
<feature type="domain" description="Cullin family profile" evidence="4">
    <location>
        <begin position="457"/>
        <end position="687"/>
    </location>
</feature>
<name>A0AAW2ZCS1_9EUKA</name>
<dbReference type="SMART" id="SM00182">
    <property type="entry name" value="CULLIN"/>
    <property type="match status" value="1"/>
</dbReference>
<dbReference type="PROSITE" id="PS01256">
    <property type="entry name" value="CULLIN_1"/>
    <property type="match status" value="1"/>
</dbReference>
<comment type="caution">
    <text evidence="5">The sequence shown here is derived from an EMBL/GenBank/DDBJ whole genome shotgun (WGS) entry which is preliminary data.</text>
</comment>
<dbReference type="InterPro" id="IPR036388">
    <property type="entry name" value="WH-like_DNA-bd_sf"/>
</dbReference>
<dbReference type="PANTHER" id="PTHR11932">
    <property type="entry name" value="CULLIN"/>
    <property type="match status" value="1"/>
</dbReference>
<dbReference type="EMBL" id="JAOPGA020001241">
    <property type="protein sequence ID" value="KAL0486546.1"/>
    <property type="molecule type" value="Genomic_DNA"/>
</dbReference>
<dbReference type="SUPFAM" id="SSF75632">
    <property type="entry name" value="Cullin homology domain"/>
    <property type="match status" value="1"/>
</dbReference>
<dbReference type="FunFam" id="1.10.10.10:FF:000014">
    <property type="entry name" value="Cullin 1"/>
    <property type="match status" value="1"/>
</dbReference>
<evidence type="ECO:0000256" key="2">
    <source>
        <dbReference type="ARBA" id="ARBA00022843"/>
    </source>
</evidence>
<dbReference type="InterPro" id="IPR019559">
    <property type="entry name" value="Cullin_neddylation_domain"/>
</dbReference>
<dbReference type="SUPFAM" id="SSF46785">
    <property type="entry name" value="Winged helix' DNA-binding domain"/>
    <property type="match status" value="1"/>
</dbReference>
<dbReference type="GO" id="GO:0031625">
    <property type="term" value="F:ubiquitin protein ligase binding"/>
    <property type="evidence" value="ECO:0007669"/>
    <property type="project" value="InterPro"/>
</dbReference>
<dbReference type="GO" id="GO:0031461">
    <property type="term" value="C:cullin-RING ubiquitin ligase complex"/>
    <property type="evidence" value="ECO:0007669"/>
    <property type="project" value="InterPro"/>
</dbReference>
<keyword evidence="6" id="KW-1185">Reference proteome</keyword>
<evidence type="ECO:0000259" key="4">
    <source>
        <dbReference type="PROSITE" id="PS50069"/>
    </source>
</evidence>
<sequence>MESIRGMMAGLPRNETNLSRSILQVDNYPRCLAKGTNDICHKAVVGEQTIKLLLIGPDNCAFDGKFNYAHNIRVVVKGPGFDTLASIKISEESELYISFMATKAGSYNINTWIFEDITRESPVRFALEAGPVEMPNCIIKCAQFERDDSRVVPVFNQILIHVELQDKYHNPIESFTDFQSFYITENNAPASALSYRMERNCLVIVYTPTNIGIIDVRLFYKNQNITKKGGNCIRLYCVSPSILSKCLSMHKSARYKFTASIIEGNKSSKYTFSVKKSAFKVKDVFMIFFKTLLQSHFIGDLKIKHTPEQTKNILIVHNVAHNASFQIKFDTLDGMMLAAVAIRSEKRKSIRSDQQFDHLINGLLIPSISQKTSYNTNRIFRIIARSGGRGKIVKSLRAYTNQQALLCVSNLEQSCMNSFNLGVLLEFRNLINTIERLDESELFKNSTNLRNSLNLVLNSKIVVNSVDKLVLHHIIDMVDNITKQNQIDTSSVLDDLIDVLVMGGDLDLVQGHLQKRLCDRLTRHDCDENSLMEERSLLIKLKIKINSSFTRRMECMLKDINHSLELSDGSKVFRPLVLTSSNWPIVLNTPYNQIIIPKSLNENISQFEALFKSRMGSGRKLSWDHYSSFATVTARYKSATYQLSHVDIRMLCILYLFNDNDKLNVKYIMAELGLNTEQEVTNVLDRVSKEKMPFFVVDENNNYCVNQDFSMKHRKIKLVDKSSKPLPIQNKVTSEVVDRDRGFIIEACCVRIMKARKVLTHNELIQQVTQQVSLFVPDVKMIKNRIEALIEKEYIEREEKDLNIYKYCA</sequence>
<gene>
    <name evidence="5" type="ORF">AKO1_001473</name>
</gene>
<dbReference type="Gene3D" id="3.30.230.130">
    <property type="entry name" value="Cullin, Chain C, Domain 2"/>
    <property type="match status" value="1"/>
</dbReference>
<comment type="similarity">
    <text evidence="3">Belongs to the cullin family.</text>
</comment>
<dbReference type="InterPro" id="IPR016157">
    <property type="entry name" value="Cullin_CS"/>
</dbReference>
<dbReference type="PROSITE" id="PS50069">
    <property type="entry name" value="CULLIN_2"/>
    <property type="match status" value="1"/>
</dbReference>
<dbReference type="InterPro" id="IPR045093">
    <property type="entry name" value="Cullin"/>
</dbReference>
<evidence type="ECO:0000256" key="3">
    <source>
        <dbReference type="PROSITE-ProRule" id="PRU00330"/>
    </source>
</evidence>
<dbReference type="AlphaFoldDB" id="A0AAW2ZCS1"/>
<evidence type="ECO:0000313" key="5">
    <source>
        <dbReference type="EMBL" id="KAL0486546.1"/>
    </source>
</evidence>
<dbReference type="InterPro" id="IPR036390">
    <property type="entry name" value="WH_DNA-bd_sf"/>
</dbReference>
<dbReference type="InterPro" id="IPR036317">
    <property type="entry name" value="Cullin_homology_sf"/>
</dbReference>
<evidence type="ECO:0000256" key="1">
    <source>
        <dbReference type="ARBA" id="ARBA00022499"/>
    </source>
</evidence>
<protein>
    <submittedName>
        <fullName evidence="5">Cullin</fullName>
    </submittedName>
</protein>
<dbReference type="InterPro" id="IPR016158">
    <property type="entry name" value="Cullin_homology"/>
</dbReference>
<dbReference type="Pfam" id="PF10557">
    <property type="entry name" value="Cullin_Nedd8"/>
    <property type="match status" value="1"/>
</dbReference>
<keyword evidence="2" id="KW-0832">Ubl conjugation</keyword>
<reference evidence="5 6" key="1">
    <citation type="submission" date="2024-03" db="EMBL/GenBank/DDBJ databases">
        <title>The Acrasis kona genome and developmental transcriptomes reveal deep origins of eukaryotic multicellular pathways.</title>
        <authorList>
            <person name="Sheikh S."/>
            <person name="Fu C.-J."/>
            <person name="Brown M.W."/>
            <person name="Baldauf S.L."/>
        </authorList>
    </citation>
    <scope>NUCLEOTIDE SEQUENCE [LARGE SCALE GENOMIC DNA]</scope>
    <source>
        <strain evidence="5 6">ATCC MYA-3509</strain>
    </source>
</reference>